<dbReference type="Gene3D" id="3.50.50.60">
    <property type="entry name" value="FAD/NAD(P)-binding domain"/>
    <property type="match status" value="1"/>
</dbReference>
<dbReference type="PROSITE" id="PS51379">
    <property type="entry name" value="4FE4S_FER_2"/>
    <property type="match status" value="1"/>
</dbReference>
<evidence type="ECO:0000256" key="4">
    <source>
        <dbReference type="ARBA" id="ARBA00022630"/>
    </source>
</evidence>
<keyword evidence="6 12" id="KW-0274">FAD</keyword>
<gene>
    <name evidence="15" type="ORF">HH308_25990</name>
</gene>
<dbReference type="Proteomes" id="UP000550729">
    <property type="component" value="Unassembled WGS sequence"/>
</dbReference>
<dbReference type="Pfam" id="PF07992">
    <property type="entry name" value="Pyr_redox_2"/>
    <property type="match status" value="1"/>
</dbReference>
<feature type="binding site" evidence="13">
    <location>
        <position position="307"/>
    </location>
    <ligand>
        <name>NADP(+)</name>
        <dbReference type="ChEBI" id="CHEBI:58349"/>
    </ligand>
</feature>
<comment type="similarity">
    <text evidence="2">Belongs to the ferredoxin--NADP reductase type 1 family.</text>
</comment>
<reference evidence="15 16" key="1">
    <citation type="submission" date="2020-04" db="EMBL/GenBank/DDBJ databases">
        <title>Gordonia sp. nov. TBRC 11910.</title>
        <authorList>
            <person name="Suriyachadkun C."/>
        </authorList>
    </citation>
    <scope>NUCLEOTIDE SEQUENCE [LARGE SCALE GENOMIC DNA]</scope>
    <source>
        <strain evidence="15 16">TBRC 11910</strain>
    </source>
</reference>
<feature type="binding site" evidence="13">
    <location>
        <begin position="295"/>
        <end position="296"/>
    </location>
    <ligand>
        <name>NADP(+)</name>
        <dbReference type="ChEBI" id="CHEBI:58349"/>
    </ligand>
</feature>
<evidence type="ECO:0000259" key="14">
    <source>
        <dbReference type="PROSITE" id="PS51379"/>
    </source>
</evidence>
<accession>A0A848L2G3</accession>
<comment type="caution">
    <text evidence="15">The sequence shown here is derived from an EMBL/GenBank/DDBJ whole genome shotgun (WGS) entry which is preliminary data.</text>
</comment>
<evidence type="ECO:0000256" key="1">
    <source>
        <dbReference type="ARBA" id="ARBA00001974"/>
    </source>
</evidence>
<feature type="binding site" evidence="12">
    <location>
        <position position="435"/>
    </location>
    <ligand>
        <name>FAD</name>
        <dbReference type="ChEBI" id="CHEBI:57692"/>
    </ligand>
</feature>
<dbReference type="SUPFAM" id="SSF51971">
    <property type="entry name" value="Nucleotide-binding domain"/>
    <property type="match status" value="1"/>
</dbReference>
<dbReference type="RefSeq" id="WP_170197182.1">
    <property type="nucleotide sequence ID" value="NZ_JABBNB010000039.1"/>
</dbReference>
<keyword evidence="4" id="KW-0285">Flavoprotein</keyword>
<feature type="domain" description="4Fe-4S ferredoxin-type" evidence="14">
    <location>
        <begin position="37"/>
        <end position="66"/>
    </location>
</feature>
<evidence type="ECO:0000256" key="6">
    <source>
        <dbReference type="ARBA" id="ARBA00022827"/>
    </source>
</evidence>
<evidence type="ECO:0000256" key="10">
    <source>
        <dbReference type="ARBA" id="ARBA00023014"/>
    </source>
</evidence>
<dbReference type="InterPro" id="IPR017896">
    <property type="entry name" value="4Fe4S_Fe-S-bd"/>
</dbReference>
<proteinExistence type="inferred from homology"/>
<evidence type="ECO:0000256" key="5">
    <source>
        <dbReference type="ARBA" id="ARBA00022723"/>
    </source>
</evidence>
<evidence type="ECO:0000256" key="12">
    <source>
        <dbReference type="PIRSR" id="PIRSR000362-1"/>
    </source>
</evidence>
<dbReference type="InterPro" id="IPR017900">
    <property type="entry name" value="4Fe4S_Fe_S_CS"/>
</dbReference>
<dbReference type="GO" id="GO:0046872">
    <property type="term" value="F:metal ion binding"/>
    <property type="evidence" value="ECO:0007669"/>
    <property type="project" value="UniProtKB-KW"/>
</dbReference>
<dbReference type="GO" id="GO:0051536">
    <property type="term" value="F:iron-sulfur cluster binding"/>
    <property type="evidence" value="ECO:0007669"/>
    <property type="project" value="UniProtKB-KW"/>
</dbReference>
<evidence type="ECO:0000256" key="13">
    <source>
        <dbReference type="PIRSR" id="PIRSR000362-2"/>
    </source>
</evidence>
<protein>
    <recommendedName>
        <fullName evidence="3">ferredoxin--NADP(+) reductase</fullName>
        <ecNumber evidence="3">1.18.1.2</ecNumber>
    </recommendedName>
</protein>
<sequence>MSHVITASCCNDAGCVAACPVNCIHPTPDEPDFATAEMLYVDPATCIDCGACVSECPVDAIVPAAQLPTDAAAFIDINAAYYRDHDVRGGLVPFRPAVRAQVPSTTRVAIVGSGPAGMYTAKELLAQPNIEVDVIDRLPTPLGLIRSGVSPDHQSTKKVGAVLDSIAASPRVRYLLGVDVGTHVSSEELAEGYHAVVYAHGAFAPKSLGLNGEELPGSVSSSDFVGWYNGHPDFADHRFDLSGERAVIVGNGNVALDIARVLLTDPDDLALTDIADDALKALRESAIREVVVLGRRAASDAAYTVGELAALAGLRDVDVIVDEPLPRSAGDALVQSKIDVLRTLSARTRGGGRRLVFRFGTTPTAILGVDHVTGLDVADGTPIASSLLIRAIGYAGQPIGGVPFDTTTGTVPHRDGRIVDPTSGEWLRGRYVAGWIKRGSRGGIGANRRCAEETARSLLDDAAAGLLTAASTLDVAELARGRGATVVDAQGWRRIDAAERSAGVAAGRVRVKMTDFDELLTVAEQAG</sequence>
<evidence type="ECO:0000256" key="11">
    <source>
        <dbReference type="ARBA" id="ARBA00047776"/>
    </source>
</evidence>
<dbReference type="PANTHER" id="PTHR48467">
    <property type="entry name" value="GLUTAMATE SYNTHASE 1 [NADH], CHLOROPLASTIC-LIKE"/>
    <property type="match status" value="1"/>
</dbReference>
<dbReference type="Pfam" id="PF00037">
    <property type="entry name" value="Fer4"/>
    <property type="match status" value="1"/>
</dbReference>
<keyword evidence="16" id="KW-1185">Reference proteome</keyword>
<dbReference type="GO" id="GO:0004324">
    <property type="term" value="F:ferredoxin-NADP+ reductase activity"/>
    <property type="evidence" value="ECO:0007669"/>
    <property type="project" value="UniProtKB-EC"/>
</dbReference>
<evidence type="ECO:0000313" key="15">
    <source>
        <dbReference type="EMBL" id="NMO04677.1"/>
    </source>
</evidence>
<keyword evidence="10" id="KW-0411">Iron-sulfur</keyword>
<evidence type="ECO:0000313" key="16">
    <source>
        <dbReference type="Proteomes" id="UP000550729"/>
    </source>
</evidence>
<dbReference type="InterPro" id="IPR036188">
    <property type="entry name" value="FAD/NAD-bd_sf"/>
</dbReference>
<feature type="binding site" evidence="13">
    <location>
        <begin position="251"/>
        <end position="254"/>
    </location>
    <ligand>
        <name>NADP(+)</name>
        <dbReference type="ChEBI" id="CHEBI:58349"/>
    </ligand>
</feature>
<evidence type="ECO:0000256" key="3">
    <source>
        <dbReference type="ARBA" id="ARBA00013223"/>
    </source>
</evidence>
<dbReference type="EMBL" id="JABBNB010000039">
    <property type="protein sequence ID" value="NMO04677.1"/>
    <property type="molecule type" value="Genomic_DNA"/>
</dbReference>
<dbReference type="PIRSF" id="PIRSF000362">
    <property type="entry name" value="FNR"/>
    <property type="match status" value="1"/>
</dbReference>
<evidence type="ECO:0000256" key="7">
    <source>
        <dbReference type="ARBA" id="ARBA00022857"/>
    </source>
</evidence>
<evidence type="ECO:0000256" key="9">
    <source>
        <dbReference type="ARBA" id="ARBA00023004"/>
    </source>
</evidence>
<dbReference type="SUPFAM" id="SSF54862">
    <property type="entry name" value="4Fe-4S ferredoxins"/>
    <property type="match status" value="1"/>
</dbReference>
<keyword evidence="5" id="KW-0479">Metal-binding</keyword>
<dbReference type="Gene3D" id="3.40.50.720">
    <property type="entry name" value="NAD(P)-binding Rossmann-like Domain"/>
    <property type="match status" value="1"/>
</dbReference>
<dbReference type="Gene3D" id="3.30.70.20">
    <property type="match status" value="1"/>
</dbReference>
<dbReference type="PROSITE" id="PS00198">
    <property type="entry name" value="4FE4S_FER_1"/>
    <property type="match status" value="1"/>
</dbReference>
<dbReference type="InterPro" id="IPR055275">
    <property type="entry name" value="Ferredox_Rdtase"/>
</dbReference>
<keyword evidence="9" id="KW-0408">Iron</keyword>
<dbReference type="PRINTS" id="PR00419">
    <property type="entry name" value="ADXRDTASE"/>
</dbReference>
<feature type="binding site" evidence="12">
    <location>
        <position position="116"/>
    </location>
    <ligand>
        <name>FAD</name>
        <dbReference type="ChEBI" id="CHEBI:57692"/>
    </ligand>
</feature>
<dbReference type="EC" id="1.18.1.2" evidence="3"/>
<comment type="catalytic activity">
    <reaction evidence="11">
        <text>2 reduced [2Fe-2S]-[ferredoxin] + NADP(+) + H(+) = 2 oxidized [2Fe-2S]-[ferredoxin] + NADPH</text>
        <dbReference type="Rhea" id="RHEA:20125"/>
        <dbReference type="Rhea" id="RHEA-COMP:10000"/>
        <dbReference type="Rhea" id="RHEA-COMP:10001"/>
        <dbReference type="ChEBI" id="CHEBI:15378"/>
        <dbReference type="ChEBI" id="CHEBI:33737"/>
        <dbReference type="ChEBI" id="CHEBI:33738"/>
        <dbReference type="ChEBI" id="CHEBI:57783"/>
        <dbReference type="ChEBI" id="CHEBI:58349"/>
        <dbReference type="EC" id="1.18.1.2"/>
    </reaction>
</comment>
<dbReference type="PANTHER" id="PTHR48467:SF1">
    <property type="entry name" value="GLUTAMATE SYNTHASE 1 [NADH], CHLOROPLASTIC-LIKE"/>
    <property type="match status" value="1"/>
</dbReference>
<dbReference type="AlphaFoldDB" id="A0A848L2G3"/>
<feature type="binding site" evidence="13">
    <location>
        <position position="442"/>
    </location>
    <ligand>
        <name>NADP(+)</name>
        <dbReference type="ChEBI" id="CHEBI:58349"/>
    </ligand>
</feature>
<feature type="binding site" evidence="12">
    <location>
        <position position="180"/>
    </location>
    <ligand>
        <name>FAD</name>
        <dbReference type="ChEBI" id="CHEBI:57692"/>
    </ligand>
</feature>
<evidence type="ECO:0000256" key="2">
    <source>
        <dbReference type="ARBA" id="ARBA00008312"/>
    </source>
</evidence>
<keyword evidence="7 13" id="KW-0521">NADP</keyword>
<comment type="cofactor">
    <cofactor evidence="1 12">
        <name>FAD</name>
        <dbReference type="ChEBI" id="CHEBI:57692"/>
    </cofactor>
</comment>
<evidence type="ECO:0000256" key="8">
    <source>
        <dbReference type="ARBA" id="ARBA00023002"/>
    </source>
</evidence>
<dbReference type="InterPro" id="IPR023753">
    <property type="entry name" value="FAD/NAD-binding_dom"/>
</dbReference>
<name>A0A848L2G3_9ACTN</name>
<feature type="binding site" evidence="12">
    <location>
        <position position="144"/>
    </location>
    <ligand>
        <name>FAD</name>
        <dbReference type="ChEBI" id="CHEBI:57692"/>
    </ligand>
</feature>
<dbReference type="InterPro" id="IPR021163">
    <property type="entry name" value="Ferredox_Rdtase_adrenod"/>
</dbReference>
<keyword evidence="8" id="KW-0560">Oxidoreductase</keyword>
<organism evidence="15 16">
    <name type="scientific">Gordonia asplenii</name>
    <dbReference type="NCBI Taxonomy" id="2725283"/>
    <lineage>
        <taxon>Bacteria</taxon>
        <taxon>Bacillati</taxon>
        <taxon>Actinomycetota</taxon>
        <taxon>Actinomycetes</taxon>
        <taxon>Mycobacteriales</taxon>
        <taxon>Gordoniaceae</taxon>
        <taxon>Gordonia</taxon>
    </lineage>
</organism>
<feature type="binding site" evidence="12">
    <location>
        <begin position="442"/>
        <end position="444"/>
    </location>
    <ligand>
        <name>FAD</name>
        <dbReference type="ChEBI" id="CHEBI:57692"/>
    </ligand>
</feature>